<feature type="region of interest" description="Disordered" evidence="9">
    <location>
        <begin position="418"/>
        <end position="438"/>
    </location>
</feature>
<dbReference type="InterPro" id="IPR036890">
    <property type="entry name" value="HATPase_C_sf"/>
</dbReference>
<dbReference type="InterPro" id="IPR050980">
    <property type="entry name" value="2C_sensor_his_kinase"/>
</dbReference>
<dbReference type="InterPro" id="IPR036097">
    <property type="entry name" value="HisK_dim/P_sf"/>
</dbReference>
<keyword evidence="4" id="KW-1003">Cell membrane</keyword>
<dbReference type="SUPFAM" id="SSF55874">
    <property type="entry name" value="ATPase domain of HSP90 chaperone/DNA topoisomerase II/histidine kinase"/>
    <property type="match status" value="1"/>
</dbReference>
<dbReference type="InterPro" id="IPR005467">
    <property type="entry name" value="His_kinase_dom"/>
</dbReference>
<evidence type="ECO:0000256" key="7">
    <source>
        <dbReference type="ARBA" id="ARBA00022777"/>
    </source>
</evidence>
<keyword evidence="5" id="KW-0808">Transferase</keyword>
<dbReference type="Gene3D" id="3.30.565.10">
    <property type="entry name" value="Histidine kinase-like ATPase, C-terminal domain"/>
    <property type="match status" value="1"/>
</dbReference>
<sequence>MIRPGSLVSWLPPAARLPAIAGAAVFVVAVATTQIALHLQAAATDSQFQRLGEVYLDGLTASVRPSLEAGDGPALEARFRLAFGERQGVTERGLFAFAADGQLLASHTDSALPATRAAATRAGHLELDHATGLAWVARPVDDGRTGRLVAALDLGQLLADRRRLALGLVLLDLALAAGCAALAYWGLARIGRPIAIMLDRLHQASVGPPAAIPDAALAAADRPTAALMTAFNAMADSLRERQRMADEAAEREQAAALGRLAATMAHEVRNPLAGLATAVSTLKRFGDDGAVRAESLGLLERGIDAIDRIVTSSLGFYRPTDERRLGPADFADLEQLVRPAADRAGVGLDWRIELPDTVALGAVGVRQVLLNLLLNACAATAPGGTVALRAAMEGGELVCTIVDGGGGLDTHAARLLEQGGIREPGSGDAGGGDRGSGGRRRLGMAVVIGLLGDLDGRASVESEPGRGTSIRIAIPLRDEP</sequence>
<comment type="catalytic activity">
    <reaction evidence="1">
        <text>ATP + protein L-histidine = ADP + protein N-phospho-L-histidine.</text>
        <dbReference type="EC" id="2.7.13.3"/>
    </reaction>
</comment>
<dbReference type="Proteomes" id="UP000278222">
    <property type="component" value="Unassembled WGS sequence"/>
</dbReference>
<protein>
    <recommendedName>
        <fullName evidence="3">histidine kinase</fullName>
        <ecNumber evidence="3">2.7.13.3</ecNumber>
    </recommendedName>
</protein>
<evidence type="ECO:0000256" key="9">
    <source>
        <dbReference type="SAM" id="MobiDB-lite"/>
    </source>
</evidence>
<dbReference type="RefSeq" id="WP_123689676.1">
    <property type="nucleotide sequence ID" value="NZ_AP019700.1"/>
</dbReference>
<keyword evidence="7 12" id="KW-0418">Kinase</keyword>
<reference evidence="12 13" key="1">
    <citation type="submission" date="2018-11" db="EMBL/GenBank/DDBJ databases">
        <title>Genomic Encyclopedia of Type Strains, Phase IV (KMG-IV): sequencing the most valuable type-strain genomes for metagenomic binning, comparative biology and taxonomic classification.</title>
        <authorList>
            <person name="Goeker M."/>
        </authorList>
    </citation>
    <scope>NUCLEOTIDE SEQUENCE [LARGE SCALE GENOMIC DNA]</scope>
    <source>
        <strain evidence="12 13">DSM 5900</strain>
    </source>
</reference>
<dbReference type="SMART" id="SM00388">
    <property type="entry name" value="HisKA"/>
    <property type="match status" value="1"/>
</dbReference>
<dbReference type="Pfam" id="PF02518">
    <property type="entry name" value="HATPase_c"/>
    <property type="match status" value="1"/>
</dbReference>
<evidence type="ECO:0000313" key="13">
    <source>
        <dbReference type="Proteomes" id="UP000278222"/>
    </source>
</evidence>
<keyword evidence="10" id="KW-0472">Membrane</keyword>
<keyword evidence="10" id="KW-1133">Transmembrane helix</keyword>
<dbReference type="SMART" id="SM00387">
    <property type="entry name" value="HATPase_c"/>
    <property type="match status" value="1"/>
</dbReference>
<feature type="domain" description="Histidine kinase" evidence="11">
    <location>
        <begin position="263"/>
        <end position="478"/>
    </location>
</feature>
<evidence type="ECO:0000256" key="10">
    <source>
        <dbReference type="SAM" id="Phobius"/>
    </source>
</evidence>
<dbReference type="AlphaFoldDB" id="A0A3N1MCB3"/>
<gene>
    <name evidence="12" type="ORF">EDC65_2187</name>
</gene>
<evidence type="ECO:0000259" key="11">
    <source>
        <dbReference type="PROSITE" id="PS50109"/>
    </source>
</evidence>
<dbReference type="InterPro" id="IPR003661">
    <property type="entry name" value="HisK_dim/P_dom"/>
</dbReference>
<proteinExistence type="predicted"/>
<keyword evidence="8" id="KW-0067">ATP-binding</keyword>
<dbReference type="GO" id="GO:0000155">
    <property type="term" value="F:phosphorelay sensor kinase activity"/>
    <property type="evidence" value="ECO:0007669"/>
    <property type="project" value="InterPro"/>
</dbReference>
<evidence type="ECO:0000313" key="12">
    <source>
        <dbReference type="EMBL" id="ROQ00390.1"/>
    </source>
</evidence>
<evidence type="ECO:0000256" key="4">
    <source>
        <dbReference type="ARBA" id="ARBA00022475"/>
    </source>
</evidence>
<accession>A0A3N1MCB3</accession>
<dbReference type="SUPFAM" id="SSF47384">
    <property type="entry name" value="Homodimeric domain of signal transducing histidine kinase"/>
    <property type="match status" value="1"/>
</dbReference>
<keyword evidence="6" id="KW-0547">Nucleotide-binding</keyword>
<dbReference type="PANTHER" id="PTHR44936:SF10">
    <property type="entry name" value="SENSOR PROTEIN RSTB"/>
    <property type="match status" value="1"/>
</dbReference>
<dbReference type="OrthoDB" id="7818322at2"/>
<dbReference type="GO" id="GO:0005886">
    <property type="term" value="C:plasma membrane"/>
    <property type="evidence" value="ECO:0007669"/>
    <property type="project" value="UniProtKB-SubCell"/>
</dbReference>
<keyword evidence="10" id="KW-0812">Transmembrane</keyword>
<dbReference type="PROSITE" id="PS50109">
    <property type="entry name" value="HIS_KIN"/>
    <property type="match status" value="1"/>
</dbReference>
<dbReference type="GO" id="GO:0005524">
    <property type="term" value="F:ATP binding"/>
    <property type="evidence" value="ECO:0007669"/>
    <property type="project" value="UniProtKB-KW"/>
</dbReference>
<comment type="subcellular location">
    <subcellularLocation>
        <location evidence="2">Cell membrane</location>
        <topology evidence="2">Multi-pass membrane protein</topology>
    </subcellularLocation>
</comment>
<name>A0A3N1MCB3_9PROT</name>
<dbReference type="EC" id="2.7.13.3" evidence="3"/>
<feature type="transmembrane region" description="Helical" evidence="10">
    <location>
        <begin position="20"/>
        <end position="39"/>
    </location>
</feature>
<evidence type="ECO:0000256" key="2">
    <source>
        <dbReference type="ARBA" id="ARBA00004651"/>
    </source>
</evidence>
<organism evidence="12 13">
    <name type="scientific">Stella humosa</name>
    <dbReference type="NCBI Taxonomy" id="94"/>
    <lineage>
        <taxon>Bacteria</taxon>
        <taxon>Pseudomonadati</taxon>
        <taxon>Pseudomonadota</taxon>
        <taxon>Alphaproteobacteria</taxon>
        <taxon>Rhodospirillales</taxon>
        <taxon>Stellaceae</taxon>
        <taxon>Stella</taxon>
    </lineage>
</organism>
<evidence type="ECO:0000256" key="8">
    <source>
        <dbReference type="ARBA" id="ARBA00022840"/>
    </source>
</evidence>
<evidence type="ECO:0000256" key="5">
    <source>
        <dbReference type="ARBA" id="ARBA00022679"/>
    </source>
</evidence>
<dbReference type="EMBL" id="RJKX01000013">
    <property type="protein sequence ID" value="ROQ00390.1"/>
    <property type="molecule type" value="Genomic_DNA"/>
</dbReference>
<dbReference type="InterPro" id="IPR003594">
    <property type="entry name" value="HATPase_dom"/>
</dbReference>
<dbReference type="CDD" id="cd00082">
    <property type="entry name" value="HisKA"/>
    <property type="match status" value="1"/>
</dbReference>
<dbReference type="Gene3D" id="1.10.287.130">
    <property type="match status" value="1"/>
</dbReference>
<keyword evidence="13" id="KW-1185">Reference proteome</keyword>
<comment type="caution">
    <text evidence="12">The sequence shown here is derived from an EMBL/GenBank/DDBJ whole genome shotgun (WGS) entry which is preliminary data.</text>
</comment>
<dbReference type="Pfam" id="PF00512">
    <property type="entry name" value="HisKA"/>
    <property type="match status" value="1"/>
</dbReference>
<evidence type="ECO:0000256" key="6">
    <source>
        <dbReference type="ARBA" id="ARBA00022741"/>
    </source>
</evidence>
<evidence type="ECO:0000256" key="1">
    <source>
        <dbReference type="ARBA" id="ARBA00000085"/>
    </source>
</evidence>
<dbReference type="PANTHER" id="PTHR44936">
    <property type="entry name" value="SENSOR PROTEIN CREC"/>
    <property type="match status" value="1"/>
</dbReference>
<feature type="transmembrane region" description="Helical" evidence="10">
    <location>
        <begin position="164"/>
        <end position="187"/>
    </location>
</feature>
<evidence type="ECO:0000256" key="3">
    <source>
        <dbReference type="ARBA" id="ARBA00012438"/>
    </source>
</evidence>